<evidence type="ECO:0000256" key="2">
    <source>
        <dbReference type="ARBA" id="ARBA00022692"/>
    </source>
</evidence>
<dbReference type="OrthoDB" id="3790625at2"/>
<dbReference type="EMBL" id="PYGA01000016">
    <property type="protein sequence ID" value="PSK93693.1"/>
    <property type="molecule type" value="Genomic_DNA"/>
</dbReference>
<dbReference type="RefSeq" id="WP_106584961.1">
    <property type="nucleotide sequence ID" value="NZ_PYGA01000016.1"/>
</dbReference>
<accession>A0A2P8D910</accession>
<keyword evidence="2 5" id="KW-0812">Transmembrane</keyword>
<protein>
    <submittedName>
        <fullName evidence="6">DoxX-like protein</fullName>
    </submittedName>
</protein>
<feature type="transmembrane region" description="Helical" evidence="5">
    <location>
        <begin position="101"/>
        <end position="119"/>
    </location>
</feature>
<evidence type="ECO:0000256" key="3">
    <source>
        <dbReference type="ARBA" id="ARBA00022989"/>
    </source>
</evidence>
<dbReference type="Pfam" id="PF13564">
    <property type="entry name" value="DoxX_2"/>
    <property type="match status" value="1"/>
</dbReference>
<comment type="caution">
    <text evidence="6">The sequence shown here is derived from an EMBL/GenBank/DDBJ whole genome shotgun (WGS) entry which is preliminary data.</text>
</comment>
<keyword evidence="3 5" id="KW-1133">Transmembrane helix</keyword>
<dbReference type="Proteomes" id="UP000240542">
    <property type="component" value="Unassembled WGS sequence"/>
</dbReference>
<dbReference type="InterPro" id="IPR032808">
    <property type="entry name" value="DoxX"/>
</dbReference>
<feature type="transmembrane region" description="Helical" evidence="5">
    <location>
        <begin position="66"/>
        <end position="89"/>
    </location>
</feature>
<evidence type="ECO:0000256" key="4">
    <source>
        <dbReference type="ARBA" id="ARBA00023136"/>
    </source>
</evidence>
<dbReference type="GO" id="GO:0016020">
    <property type="term" value="C:membrane"/>
    <property type="evidence" value="ECO:0007669"/>
    <property type="project" value="UniProtKB-SubCell"/>
</dbReference>
<proteinExistence type="predicted"/>
<gene>
    <name evidence="6" type="ORF">CLV63_116100</name>
</gene>
<evidence type="ECO:0000256" key="1">
    <source>
        <dbReference type="ARBA" id="ARBA00004141"/>
    </source>
</evidence>
<evidence type="ECO:0000256" key="5">
    <source>
        <dbReference type="SAM" id="Phobius"/>
    </source>
</evidence>
<organism evidence="6 7">
    <name type="scientific">Murinocardiopsis flavida</name>
    <dbReference type="NCBI Taxonomy" id="645275"/>
    <lineage>
        <taxon>Bacteria</taxon>
        <taxon>Bacillati</taxon>
        <taxon>Actinomycetota</taxon>
        <taxon>Actinomycetes</taxon>
        <taxon>Streptosporangiales</taxon>
        <taxon>Nocardiopsidaceae</taxon>
        <taxon>Murinocardiopsis</taxon>
    </lineage>
</organism>
<reference evidence="6 7" key="1">
    <citation type="submission" date="2018-03" db="EMBL/GenBank/DDBJ databases">
        <title>Genomic Encyclopedia of Archaeal and Bacterial Type Strains, Phase II (KMG-II): from individual species to whole genera.</title>
        <authorList>
            <person name="Goeker M."/>
        </authorList>
    </citation>
    <scope>NUCLEOTIDE SEQUENCE [LARGE SCALE GENOMIC DNA]</scope>
    <source>
        <strain evidence="6 7">DSM 45312</strain>
    </source>
</reference>
<keyword evidence="7" id="KW-1185">Reference proteome</keyword>
<comment type="subcellular location">
    <subcellularLocation>
        <location evidence="1">Membrane</location>
        <topology evidence="1">Multi-pass membrane protein</topology>
    </subcellularLocation>
</comment>
<keyword evidence="4 5" id="KW-0472">Membrane</keyword>
<sequence>MNVFLWIVAAVLAATFLGSGAMKLLTSTEKLTTLGLGWAEDVGTGMVKAIGVLELLAAAGLTLPPLLGIAPVLAPLAAIGLVLLMLGAALTHLRRKEPQGIAVSLTLAVLAITVAWGRLGPYPFGA</sequence>
<dbReference type="AlphaFoldDB" id="A0A2P8D910"/>
<name>A0A2P8D910_9ACTN</name>
<evidence type="ECO:0000313" key="6">
    <source>
        <dbReference type="EMBL" id="PSK93693.1"/>
    </source>
</evidence>
<evidence type="ECO:0000313" key="7">
    <source>
        <dbReference type="Proteomes" id="UP000240542"/>
    </source>
</evidence>